<dbReference type="Proteomes" id="UP000507470">
    <property type="component" value="Unassembled WGS sequence"/>
</dbReference>
<dbReference type="InterPro" id="IPR027417">
    <property type="entry name" value="P-loop_NTPase"/>
</dbReference>
<evidence type="ECO:0000256" key="5">
    <source>
        <dbReference type="SAM" id="SignalP"/>
    </source>
</evidence>
<gene>
    <name evidence="6" type="ORF">MCOR_26159</name>
</gene>
<keyword evidence="5" id="KW-0732">Signal</keyword>
<dbReference type="InterPro" id="IPR001806">
    <property type="entry name" value="Small_GTPase"/>
</dbReference>
<feature type="compositionally biased region" description="Basic and acidic residues" evidence="4">
    <location>
        <begin position="672"/>
        <end position="701"/>
    </location>
</feature>
<dbReference type="GO" id="GO:0005525">
    <property type="term" value="F:GTP binding"/>
    <property type="evidence" value="ECO:0007669"/>
    <property type="project" value="UniProtKB-KW"/>
</dbReference>
<dbReference type="Pfam" id="PF00071">
    <property type="entry name" value="Ras"/>
    <property type="match status" value="1"/>
</dbReference>
<dbReference type="SMART" id="SM00173">
    <property type="entry name" value="RAS"/>
    <property type="match status" value="1"/>
</dbReference>
<dbReference type="SMART" id="SM00174">
    <property type="entry name" value="RHO"/>
    <property type="match status" value="1"/>
</dbReference>
<feature type="region of interest" description="Disordered" evidence="4">
    <location>
        <begin position="447"/>
        <end position="480"/>
    </location>
</feature>
<reference evidence="6 7" key="1">
    <citation type="submission" date="2020-06" db="EMBL/GenBank/DDBJ databases">
        <authorList>
            <person name="Li R."/>
            <person name="Bekaert M."/>
        </authorList>
    </citation>
    <scope>NUCLEOTIDE SEQUENCE [LARGE SCALE GENOMIC DNA]</scope>
    <source>
        <strain evidence="7">wild</strain>
    </source>
</reference>
<dbReference type="GO" id="GO:0003924">
    <property type="term" value="F:GTPase activity"/>
    <property type="evidence" value="ECO:0007669"/>
    <property type="project" value="InterPro"/>
</dbReference>
<feature type="region of interest" description="Disordered" evidence="4">
    <location>
        <begin position="670"/>
        <end position="701"/>
    </location>
</feature>
<dbReference type="PROSITE" id="PS51419">
    <property type="entry name" value="RAB"/>
    <property type="match status" value="1"/>
</dbReference>
<dbReference type="AlphaFoldDB" id="A0A6J8C7Y9"/>
<dbReference type="SMART" id="SM00175">
    <property type="entry name" value="RAB"/>
    <property type="match status" value="1"/>
</dbReference>
<sequence>MASIVIICSVLLYLLAGIETCSHLDNCKHQLEELFNNTLETGDISVMIPLCLNIGGKSQLRTCENNAVSKCKLGGHEPEYIAFNALKFKARKKCRQECPGMDNVKICQDLIKYDTIQKSGYSQFCSHYNNIKTTCVDTKLKTCSFRDELFLSGLSGDVRRIVQTICQSGCSSIDKTKQIIDACNSQFTTSSGNGFADCNFYKQYISCIQKGSPCPQFRQVAKYSKPKLSEAQARCEPATTPKASTIVLSATAALTPVHRTTRHPKTSPKQTSTTKPSSSTKLVTTGTTAGNGGNFARTTTHDEELARRSVLTHKTIEVSTTFRSSSTTKGILKMNPIPDIKTQNIQTATPSVSYTVKKQNVASVVDEATNSIIKDKITAMDTTDLLYYNTNSSESTNPTSTRRSSVEATDSTSYSTKSLRIVDEATNSITNDKITAIDTTDLLYYNTNSPKSTNPLPTRRSSVDTKSIRKGPQNSGAMKTGPTSFCIAESDITMSSSGEFGNPLRKFKLVFLGEQSVGKTSLITRFMYDSFDNTYQATIGIDFLSKTMYLEDRTIRLQLWDTAGQERFRSLIPSYIRDSSVAVVVYDITNANSFQQTSKWIDDVRTERGSDVIIMLVGNKTDLSDKRQVTSEEGERKAKELNVMFIETSAKAGYNVKQLFRRVAAALPGMEQTDKPRGEMTEVKLKDTPSEPEAKEGGCAC</sequence>
<evidence type="ECO:0000256" key="4">
    <source>
        <dbReference type="SAM" id="MobiDB-lite"/>
    </source>
</evidence>
<feature type="compositionally biased region" description="Low complexity" evidence="4">
    <location>
        <begin position="267"/>
        <end position="297"/>
    </location>
</feature>
<organism evidence="6 7">
    <name type="scientific">Mytilus coruscus</name>
    <name type="common">Sea mussel</name>
    <dbReference type="NCBI Taxonomy" id="42192"/>
    <lineage>
        <taxon>Eukaryota</taxon>
        <taxon>Metazoa</taxon>
        <taxon>Spiralia</taxon>
        <taxon>Lophotrochozoa</taxon>
        <taxon>Mollusca</taxon>
        <taxon>Bivalvia</taxon>
        <taxon>Autobranchia</taxon>
        <taxon>Pteriomorphia</taxon>
        <taxon>Mytilida</taxon>
        <taxon>Mytiloidea</taxon>
        <taxon>Mytilidae</taxon>
        <taxon>Mytilinae</taxon>
        <taxon>Mytilus</taxon>
    </lineage>
</organism>
<dbReference type="Gene3D" id="3.40.50.300">
    <property type="entry name" value="P-loop containing nucleotide triphosphate hydrolases"/>
    <property type="match status" value="1"/>
</dbReference>
<dbReference type="InterPro" id="IPR050227">
    <property type="entry name" value="Rab"/>
</dbReference>
<feature type="region of interest" description="Disordered" evidence="4">
    <location>
        <begin position="389"/>
        <end position="413"/>
    </location>
</feature>
<feature type="chain" id="PRO_5026690103" evidence="5">
    <location>
        <begin position="21"/>
        <end position="701"/>
    </location>
</feature>
<feature type="compositionally biased region" description="Polar residues" evidence="4">
    <location>
        <begin position="447"/>
        <end position="460"/>
    </location>
</feature>
<dbReference type="NCBIfam" id="TIGR00231">
    <property type="entry name" value="small_GTP"/>
    <property type="match status" value="1"/>
</dbReference>
<dbReference type="SMART" id="SM00176">
    <property type="entry name" value="RAN"/>
    <property type="match status" value="1"/>
</dbReference>
<evidence type="ECO:0000313" key="7">
    <source>
        <dbReference type="Proteomes" id="UP000507470"/>
    </source>
</evidence>
<dbReference type="PROSITE" id="PS51420">
    <property type="entry name" value="RHO"/>
    <property type="match status" value="1"/>
</dbReference>
<evidence type="ECO:0000256" key="3">
    <source>
        <dbReference type="ARBA" id="ARBA00023134"/>
    </source>
</evidence>
<dbReference type="InterPro" id="IPR005225">
    <property type="entry name" value="Small_GTP-bd"/>
</dbReference>
<name>A0A6J8C7Y9_MYTCO</name>
<proteinExistence type="inferred from homology"/>
<keyword evidence="2" id="KW-0547">Nucleotide-binding</keyword>
<dbReference type="PRINTS" id="PR00449">
    <property type="entry name" value="RASTRNSFRMNG"/>
</dbReference>
<evidence type="ECO:0000313" key="6">
    <source>
        <dbReference type="EMBL" id="CAC5391120.1"/>
    </source>
</evidence>
<dbReference type="SUPFAM" id="SSF52540">
    <property type="entry name" value="P-loop containing nucleoside triphosphate hydrolases"/>
    <property type="match status" value="1"/>
</dbReference>
<dbReference type="CDD" id="cd01861">
    <property type="entry name" value="Rab6"/>
    <property type="match status" value="1"/>
</dbReference>
<evidence type="ECO:0000256" key="1">
    <source>
        <dbReference type="ARBA" id="ARBA00006270"/>
    </source>
</evidence>
<protein>
    <submittedName>
        <fullName evidence="6">RAB6A</fullName>
    </submittedName>
</protein>
<dbReference type="EMBL" id="CACVKT020004665">
    <property type="protein sequence ID" value="CAC5391120.1"/>
    <property type="molecule type" value="Genomic_DNA"/>
</dbReference>
<comment type="similarity">
    <text evidence="1">Belongs to the small GTPase superfamily. Rab family.</text>
</comment>
<feature type="compositionally biased region" description="Low complexity" evidence="4">
    <location>
        <begin position="389"/>
        <end position="403"/>
    </location>
</feature>
<dbReference type="PANTHER" id="PTHR47977">
    <property type="entry name" value="RAS-RELATED PROTEIN RAB"/>
    <property type="match status" value="1"/>
</dbReference>
<feature type="region of interest" description="Disordered" evidence="4">
    <location>
        <begin position="258"/>
        <end position="297"/>
    </location>
</feature>
<dbReference type="OrthoDB" id="63533at2759"/>
<keyword evidence="3" id="KW-0342">GTP-binding</keyword>
<keyword evidence="7" id="KW-1185">Reference proteome</keyword>
<feature type="signal peptide" evidence="5">
    <location>
        <begin position="1"/>
        <end position="20"/>
    </location>
</feature>
<evidence type="ECO:0000256" key="2">
    <source>
        <dbReference type="ARBA" id="ARBA00022741"/>
    </source>
</evidence>
<dbReference type="FunFam" id="3.40.50.300:FF:000139">
    <property type="entry name" value="ras-related protein Rab-6A isoform X1"/>
    <property type="match status" value="1"/>
</dbReference>
<accession>A0A6J8C7Y9</accession>
<dbReference type="PROSITE" id="PS51421">
    <property type="entry name" value="RAS"/>
    <property type="match status" value="1"/>
</dbReference>